<dbReference type="NCBIfam" id="NF009475">
    <property type="entry name" value="PRK12838.1"/>
    <property type="match status" value="1"/>
</dbReference>
<comment type="catalytic activity">
    <reaction evidence="7 8">
        <text>hydrogencarbonate + L-glutamine + 2 ATP + H2O = carbamoyl phosphate + L-glutamate + 2 ADP + phosphate + 2 H(+)</text>
        <dbReference type="Rhea" id="RHEA:18633"/>
        <dbReference type="ChEBI" id="CHEBI:15377"/>
        <dbReference type="ChEBI" id="CHEBI:15378"/>
        <dbReference type="ChEBI" id="CHEBI:17544"/>
        <dbReference type="ChEBI" id="CHEBI:29985"/>
        <dbReference type="ChEBI" id="CHEBI:30616"/>
        <dbReference type="ChEBI" id="CHEBI:43474"/>
        <dbReference type="ChEBI" id="CHEBI:58228"/>
        <dbReference type="ChEBI" id="CHEBI:58359"/>
        <dbReference type="ChEBI" id="CHEBI:456216"/>
        <dbReference type="EC" id="6.3.5.5"/>
    </reaction>
</comment>
<dbReference type="GO" id="GO:0005524">
    <property type="term" value="F:ATP binding"/>
    <property type="evidence" value="ECO:0007669"/>
    <property type="project" value="UniProtKB-UniRule"/>
</dbReference>
<evidence type="ECO:0000259" key="9">
    <source>
        <dbReference type="SMART" id="SM01097"/>
    </source>
</evidence>
<dbReference type="GO" id="GO:0044205">
    <property type="term" value="P:'de novo' UMP biosynthetic process"/>
    <property type="evidence" value="ECO:0007669"/>
    <property type="project" value="UniProtKB-UniRule"/>
</dbReference>
<feature type="active site" evidence="8">
    <location>
        <position position="330"/>
    </location>
</feature>
<evidence type="ECO:0000256" key="4">
    <source>
        <dbReference type="ARBA" id="ARBA00022741"/>
    </source>
</evidence>
<dbReference type="GO" id="GO:0006541">
    <property type="term" value="P:glutamine metabolic process"/>
    <property type="evidence" value="ECO:0007669"/>
    <property type="project" value="InterPro"/>
</dbReference>
<feature type="binding site" evidence="8">
    <location>
        <position position="246"/>
    </location>
    <ligand>
        <name>L-glutamine</name>
        <dbReference type="ChEBI" id="CHEBI:58359"/>
    </ligand>
</feature>
<proteinExistence type="inferred from homology"/>
<dbReference type="UniPathway" id="UPA00070">
    <property type="reaction ID" value="UER00115"/>
</dbReference>
<dbReference type="RefSeq" id="WP_053791431.1">
    <property type="nucleotide sequence ID" value="NZ_JXCY01000002.1"/>
</dbReference>
<comment type="caution">
    <text evidence="10">The sequence shown here is derived from an EMBL/GenBank/DDBJ whole genome shotgun (WGS) entry which is preliminary data.</text>
</comment>
<dbReference type="InterPro" id="IPR029062">
    <property type="entry name" value="Class_I_gatase-like"/>
</dbReference>
<keyword evidence="8" id="KW-0665">Pyrimidine biosynthesis</keyword>
<keyword evidence="6 8" id="KW-0315">Glutamine amidotransferase</keyword>
<feature type="binding site" evidence="8">
    <location>
        <position position="289"/>
    </location>
    <ligand>
        <name>L-glutamine</name>
        <dbReference type="ChEBI" id="CHEBI:58359"/>
    </ligand>
</feature>
<dbReference type="PRINTS" id="PR00097">
    <property type="entry name" value="ANTSNTHASEII"/>
</dbReference>
<dbReference type="Pfam" id="PF00117">
    <property type="entry name" value="GATase"/>
    <property type="match status" value="1"/>
</dbReference>
<dbReference type="InterPro" id="IPR002474">
    <property type="entry name" value="CarbamoylP_synth_ssu_N"/>
</dbReference>
<dbReference type="Gene3D" id="3.50.30.20">
    <property type="entry name" value="Carbamoyl-phosphate synthase small subunit, N-terminal domain"/>
    <property type="match status" value="1"/>
</dbReference>
<feature type="binding site" evidence="8">
    <location>
        <position position="46"/>
    </location>
    <ligand>
        <name>L-glutamine</name>
        <dbReference type="ChEBI" id="CHEBI:58359"/>
    </ligand>
</feature>
<feature type="active site" evidence="8">
    <location>
        <position position="332"/>
    </location>
</feature>
<dbReference type="PRINTS" id="PR00096">
    <property type="entry name" value="GATASE"/>
</dbReference>
<dbReference type="Gene3D" id="3.40.50.880">
    <property type="match status" value="1"/>
</dbReference>
<evidence type="ECO:0000256" key="1">
    <source>
        <dbReference type="ARBA" id="ARBA00005077"/>
    </source>
</evidence>
<organism evidence="10 11">
    <name type="scientific">Apilactobacillus kunkeei</name>
    <dbReference type="NCBI Taxonomy" id="148814"/>
    <lineage>
        <taxon>Bacteria</taxon>
        <taxon>Bacillati</taxon>
        <taxon>Bacillota</taxon>
        <taxon>Bacilli</taxon>
        <taxon>Lactobacillales</taxon>
        <taxon>Lactobacillaceae</taxon>
        <taxon>Apilactobacillus</taxon>
    </lineage>
</organism>
<feature type="binding site" evidence="8">
    <location>
        <position position="287"/>
    </location>
    <ligand>
        <name>L-glutamine</name>
        <dbReference type="ChEBI" id="CHEBI:58359"/>
    </ligand>
</feature>
<dbReference type="GO" id="GO:0004088">
    <property type="term" value="F:carbamoyl-phosphate synthase (glutamine-hydrolyzing) activity"/>
    <property type="evidence" value="ECO:0007669"/>
    <property type="project" value="UniProtKB-UniRule"/>
</dbReference>
<evidence type="ECO:0000256" key="6">
    <source>
        <dbReference type="ARBA" id="ARBA00022962"/>
    </source>
</evidence>
<feature type="domain" description="Carbamoyl-phosphate synthase small subunit N-terminal" evidence="9">
    <location>
        <begin position="2"/>
        <end position="132"/>
    </location>
</feature>
<keyword evidence="5 8" id="KW-0067">ATP-binding</keyword>
<dbReference type="InterPro" id="IPR017926">
    <property type="entry name" value="GATASE"/>
</dbReference>
<keyword evidence="11" id="KW-1185">Reference proteome</keyword>
<dbReference type="SUPFAM" id="SSF52021">
    <property type="entry name" value="Carbamoyl phosphate synthetase, small subunit N-terminal domain"/>
    <property type="match status" value="1"/>
</dbReference>
<reference evidence="10 11" key="1">
    <citation type="journal article" date="2015" name="Genome Biol. Evol.">
        <title>Functionally Structured Genomes in Lactobacillus kunkeei Colonizing the Honey Crop and Food Products of Honeybees and Stingless Bees.</title>
        <authorList>
            <person name="Tamarit D."/>
            <person name="Ellegaard K.M."/>
            <person name="Wikander J."/>
            <person name="Olofsson T."/>
            <person name="Vasquez A."/>
            <person name="Andersson S.G."/>
        </authorList>
    </citation>
    <scope>NUCLEOTIDE SEQUENCE [LARGE SCALE GENOMIC DNA]</scope>
    <source>
        <strain evidence="10 11">LAko</strain>
    </source>
</reference>
<evidence type="ECO:0000256" key="7">
    <source>
        <dbReference type="ARBA" id="ARBA00048816"/>
    </source>
</evidence>
<keyword evidence="4 8" id="KW-0547">Nucleotide-binding</keyword>
<dbReference type="SMART" id="SM01097">
    <property type="entry name" value="CPSase_sm_chain"/>
    <property type="match status" value="1"/>
</dbReference>
<feature type="binding site" evidence="8">
    <location>
        <position position="249"/>
    </location>
    <ligand>
        <name>L-glutamine</name>
        <dbReference type="ChEBI" id="CHEBI:58359"/>
    </ligand>
</feature>
<feature type="active site" description="Nucleophile" evidence="8">
    <location>
        <position position="245"/>
    </location>
</feature>
<comment type="subunit">
    <text evidence="8">Composed of two chains; the small (or glutamine) chain promotes the hydrolysis of glutamine to ammonia, which is used by the large (or ammonia) chain to synthesize carbamoyl phosphate. Tetramer of heterodimers (alpha,beta)4.</text>
</comment>
<sequence length="359" mass="39242">MQARYLVLKNGSTYEGIGFGSKKVVHGELVFSTGMTGYQESMTDASYDGQMLVFTYPLIGNYGVNRDDMESLHPSVAAIVVNEIARLVGNWRSNMTLTQYAELEDLPGISQIDTRALTQELRDEGSMEAVIVDDLKPETIQAAFDQPLESTSAQSASTSSVYQAPNTGLRVALIDFGLKDSILRSLAQRNLNVTVFPSTSTAEEILASHPDGILLSNGPGDPKDLEYVLPVIRELEEQLPILGICLGHQLFALANGANTYKMKFGHRGFNHAIAEAGKEQTYFTSQNHGYAVDAKSIPSTELEITQTEINDGTVEGVRLKNRPAFSVQYHPDASPGPHDAEYVFDDFVKAMQDNQKAGI</sequence>
<dbReference type="UniPathway" id="UPA00068">
    <property type="reaction ID" value="UER00171"/>
</dbReference>
<dbReference type="GO" id="GO:0006526">
    <property type="term" value="P:L-arginine biosynthetic process"/>
    <property type="evidence" value="ECO:0007669"/>
    <property type="project" value="UniProtKB-UniRule"/>
</dbReference>
<accession>A0A0M9DDM9</accession>
<evidence type="ECO:0000313" key="10">
    <source>
        <dbReference type="EMBL" id="KOY77127.1"/>
    </source>
</evidence>
<feature type="region of interest" description="CPSase" evidence="8">
    <location>
        <begin position="1"/>
        <end position="169"/>
    </location>
</feature>
<evidence type="ECO:0000256" key="2">
    <source>
        <dbReference type="ARBA" id="ARBA00007800"/>
    </source>
</evidence>
<dbReference type="InterPro" id="IPR006274">
    <property type="entry name" value="CarbamoylP_synth_ssu"/>
</dbReference>
<dbReference type="CDD" id="cd01744">
    <property type="entry name" value="GATase1_CPSase"/>
    <property type="match status" value="1"/>
</dbReference>
<dbReference type="InterPro" id="IPR036480">
    <property type="entry name" value="CarbP_synth_ssu_N_sf"/>
</dbReference>
<dbReference type="HAMAP" id="MF_01209">
    <property type="entry name" value="CPSase_S_chain"/>
    <property type="match status" value="1"/>
</dbReference>
<comment type="pathway">
    <text evidence="1 8">Amino-acid biosynthesis; L-arginine biosynthesis; carbamoyl phosphate from bicarbonate: step 1/1.</text>
</comment>
<dbReference type="Pfam" id="PF00988">
    <property type="entry name" value="CPSase_sm_chain"/>
    <property type="match status" value="1"/>
</dbReference>
<feature type="binding site" evidence="8">
    <location>
        <position position="290"/>
    </location>
    <ligand>
        <name>L-glutamine</name>
        <dbReference type="ChEBI" id="CHEBI:58359"/>
    </ligand>
</feature>
<dbReference type="SUPFAM" id="SSF52317">
    <property type="entry name" value="Class I glutamine amidotransferase-like"/>
    <property type="match status" value="1"/>
</dbReference>
<evidence type="ECO:0000256" key="3">
    <source>
        <dbReference type="ARBA" id="ARBA00022598"/>
    </source>
</evidence>
<dbReference type="PANTHER" id="PTHR43418:SF7">
    <property type="entry name" value="CARBAMOYL-PHOSPHATE SYNTHASE SMALL CHAIN"/>
    <property type="match status" value="1"/>
</dbReference>
<dbReference type="InterPro" id="IPR050472">
    <property type="entry name" value="Anth_synth/Amidotransfase"/>
</dbReference>
<dbReference type="EC" id="6.3.5.5" evidence="8"/>
<comment type="function">
    <text evidence="8">Small subunit of the glutamine-dependent carbamoyl phosphate synthetase (CPSase). CPSase catalyzes the formation of carbamoyl phosphate from the ammonia moiety of glutamine, carbonate, and phosphate donated by ATP, constituting the first step of 2 biosynthetic pathways, one leading to arginine and/or urea and the other to pyrimidine nucleotides. The small subunit (glutamine amidotransferase) binds and cleaves glutamine to supply the large subunit with the substrate ammonia.</text>
</comment>
<dbReference type="InterPro" id="IPR035686">
    <property type="entry name" value="CPSase_GATase1"/>
</dbReference>
<dbReference type="NCBIfam" id="TIGR01368">
    <property type="entry name" value="CPSaseIIsmall"/>
    <property type="match status" value="1"/>
</dbReference>
<dbReference type="PROSITE" id="PS51273">
    <property type="entry name" value="GATASE_TYPE_1"/>
    <property type="match status" value="1"/>
</dbReference>
<dbReference type="PRINTS" id="PR00099">
    <property type="entry name" value="CPSGATASE"/>
</dbReference>
<keyword evidence="8" id="KW-0055">Arginine biosynthesis</keyword>
<feature type="binding site" evidence="8">
    <location>
        <position position="218"/>
    </location>
    <ligand>
        <name>L-glutamine</name>
        <dbReference type="ChEBI" id="CHEBI:58359"/>
    </ligand>
</feature>
<gene>
    <name evidence="10" type="primary">pyrAA1</name>
    <name evidence="8" type="synonym">carA</name>
    <name evidence="10" type="ORF">RZ71_10370</name>
</gene>
<feature type="binding site" evidence="8">
    <location>
        <position position="220"/>
    </location>
    <ligand>
        <name>L-glutamine</name>
        <dbReference type="ChEBI" id="CHEBI:58359"/>
    </ligand>
</feature>
<dbReference type="EMBL" id="JXCY01000002">
    <property type="protein sequence ID" value="KOY77127.1"/>
    <property type="molecule type" value="Genomic_DNA"/>
</dbReference>
<comment type="pathway">
    <text evidence="8">Pyrimidine metabolism; UMP biosynthesis via de novo pathway; (S)-dihydroorotate from bicarbonate: step 1/3.</text>
</comment>
<evidence type="ECO:0000313" key="11">
    <source>
        <dbReference type="Proteomes" id="UP000037778"/>
    </source>
</evidence>
<comment type="similarity">
    <text evidence="2 8">Belongs to the CarA family.</text>
</comment>
<dbReference type="GO" id="GO:0006207">
    <property type="term" value="P:'de novo' pyrimidine nucleobase biosynthetic process"/>
    <property type="evidence" value="ECO:0007669"/>
    <property type="project" value="InterPro"/>
</dbReference>
<dbReference type="AlphaFoldDB" id="A0A0M9DDM9"/>
<dbReference type="Proteomes" id="UP000037778">
    <property type="component" value="Unassembled WGS sequence"/>
</dbReference>
<comment type="catalytic activity">
    <reaction evidence="8">
        <text>L-glutamine + H2O = L-glutamate + NH4(+)</text>
        <dbReference type="Rhea" id="RHEA:15889"/>
        <dbReference type="ChEBI" id="CHEBI:15377"/>
        <dbReference type="ChEBI" id="CHEBI:28938"/>
        <dbReference type="ChEBI" id="CHEBI:29985"/>
        <dbReference type="ChEBI" id="CHEBI:58359"/>
    </reaction>
</comment>
<keyword evidence="3 8" id="KW-0436">Ligase</keyword>
<dbReference type="PANTHER" id="PTHR43418">
    <property type="entry name" value="MULTIFUNCTIONAL TRYPTOPHAN BIOSYNTHESIS PROTEIN-RELATED"/>
    <property type="match status" value="1"/>
</dbReference>
<protein>
    <recommendedName>
        <fullName evidence="8">Carbamoyl phosphate synthase small chain</fullName>
        <ecNumber evidence="8">6.3.5.5</ecNumber>
    </recommendedName>
    <alternativeName>
        <fullName evidence="8">Carbamoyl phosphate synthetase glutamine chain</fullName>
    </alternativeName>
</protein>
<name>A0A0M9DDM9_9LACO</name>
<dbReference type="PATRIC" id="fig|148814.15.peg.246"/>
<keyword evidence="8" id="KW-0028">Amino-acid biosynthesis</keyword>
<evidence type="ECO:0000256" key="8">
    <source>
        <dbReference type="HAMAP-Rule" id="MF_01209"/>
    </source>
</evidence>
<evidence type="ECO:0000256" key="5">
    <source>
        <dbReference type="ARBA" id="ARBA00022840"/>
    </source>
</evidence>